<dbReference type="InterPro" id="IPR039650">
    <property type="entry name" value="HdrA-like"/>
</dbReference>
<dbReference type="Pfam" id="PF12831">
    <property type="entry name" value="FAD_oxidored"/>
    <property type="match status" value="1"/>
</dbReference>
<evidence type="ECO:0000256" key="1">
    <source>
        <dbReference type="ARBA" id="ARBA00022485"/>
    </source>
</evidence>
<keyword evidence="7" id="KW-1185">Reference proteome</keyword>
<dbReference type="Gene3D" id="3.50.50.60">
    <property type="entry name" value="FAD/NAD(P)-binding domain"/>
    <property type="match status" value="1"/>
</dbReference>
<keyword evidence="4" id="KW-0408">Iron</keyword>
<dbReference type="PANTHER" id="PTHR43498">
    <property type="entry name" value="FERREDOXIN:COB-COM HETERODISULFIDE REDUCTASE SUBUNIT A"/>
    <property type="match status" value="1"/>
</dbReference>
<evidence type="ECO:0000313" key="7">
    <source>
        <dbReference type="Proteomes" id="UP000657006"/>
    </source>
</evidence>
<evidence type="ECO:0000256" key="5">
    <source>
        <dbReference type="ARBA" id="ARBA00023014"/>
    </source>
</evidence>
<keyword evidence="3" id="KW-0560">Oxidoreductase</keyword>
<dbReference type="Proteomes" id="UP000657006">
    <property type="component" value="Unassembled WGS sequence"/>
</dbReference>
<dbReference type="InterPro" id="IPR036188">
    <property type="entry name" value="FAD/NAD-bd_sf"/>
</dbReference>
<evidence type="ECO:0000313" key="6">
    <source>
        <dbReference type="EMBL" id="MBC8545047.1"/>
    </source>
</evidence>
<name>A0A926DWR0_9FIRM</name>
<comment type="caution">
    <text evidence="6">The sequence shown here is derived from an EMBL/GenBank/DDBJ whole genome shotgun (WGS) entry which is preliminary data.</text>
</comment>
<dbReference type="PANTHER" id="PTHR43498:SF1">
    <property type="entry name" value="COB--COM HETERODISULFIDE REDUCTASE IRON-SULFUR SUBUNIT A"/>
    <property type="match status" value="1"/>
</dbReference>
<proteinExistence type="predicted"/>
<evidence type="ECO:0000256" key="3">
    <source>
        <dbReference type="ARBA" id="ARBA00023002"/>
    </source>
</evidence>
<sequence length="418" mass="45162">MNAQSCHYDVLVVGAGPSGVAAAISAARNGANTLLVEKDGFLGGMSTAGLLNVWCGHATSGLYTEIREKTTIRRGSRHVYDPELLKLLYQRLLTDSGASLLLHSPLLDCTVDAHGISSITVLGKTSPIPLTADVYIDATGDGDLAYRAEVPFQLGRESDGRMQPVSLEFSVGGVDETKAVYPTFGTHPDLEALMEKEVAEGRIPAPAGHVILIEGYHPGTAWVNMTNCIQTDGTNAWEMTEAEILTRRQIEGILSFLQRHVPGYENCFLLQTAVYAGVRETRHFEGRYRLTEHDIASNTIFEDWVVADAVAGFGNHSLVGSGPDANNLPYNGKPYTIPYRCLLPKDVQNLLLCGRCISGTHMAHASYRLMPICMAMGQAAGAAAALCTQNRWSPCALPVGQLQELLLQQGYPRPSHAV</sequence>
<keyword evidence="5" id="KW-0411">Iron-sulfur</keyword>
<keyword evidence="2" id="KW-0479">Metal-binding</keyword>
<dbReference type="EMBL" id="JACRSQ010000042">
    <property type="protein sequence ID" value="MBC8545047.1"/>
    <property type="molecule type" value="Genomic_DNA"/>
</dbReference>
<dbReference type="PRINTS" id="PR00368">
    <property type="entry name" value="FADPNR"/>
</dbReference>
<dbReference type="SUPFAM" id="SSF51905">
    <property type="entry name" value="FAD/NAD(P)-binding domain"/>
    <property type="match status" value="1"/>
</dbReference>
<organism evidence="6 7">
    <name type="scientific">Bianquea renquensis</name>
    <dbReference type="NCBI Taxonomy" id="2763661"/>
    <lineage>
        <taxon>Bacteria</taxon>
        <taxon>Bacillati</taxon>
        <taxon>Bacillota</taxon>
        <taxon>Clostridia</taxon>
        <taxon>Eubacteriales</taxon>
        <taxon>Bianqueaceae</taxon>
        <taxon>Bianquea</taxon>
    </lineage>
</organism>
<evidence type="ECO:0000256" key="4">
    <source>
        <dbReference type="ARBA" id="ARBA00023004"/>
    </source>
</evidence>
<evidence type="ECO:0000256" key="2">
    <source>
        <dbReference type="ARBA" id="ARBA00022723"/>
    </source>
</evidence>
<dbReference type="AlphaFoldDB" id="A0A926DWR0"/>
<keyword evidence="1" id="KW-0004">4Fe-4S</keyword>
<dbReference type="GO" id="GO:0046872">
    <property type="term" value="F:metal ion binding"/>
    <property type="evidence" value="ECO:0007669"/>
    <property type="project" value="UniProtKB-KW"/>
</dbReference>
<protein>
    <submittedName>
        <fullName evidence="6">FAD-dependent oxidoreductase</fullName>
    </submittedName>
</protein>
<dbReference type="RefSeq" id="WP_177717112.1">
    <property type="nucleotide sequence ID" value="NZ_JACRSQ010000042.1"/>
</dbReference>
<dbReference type="GO" id="GO:0016491">
    <property type="term" value="F:oxidoreductase activity"/>
    <property type="evidence" value="ECO:0007669"/>
    <property type="project" value="UniProtKB-KW"/>
</dbReference>
<dbReference type="GO" id="GO:0051539">
    <property type="term" value="F:4 iron, 4 sulfur cluster binding"/>
    <property type="evidence" value="ECO:0007669"/>
    <property type="project" value="UniProtKB-KW"/>
</dbReference>
<accession>A0A926DWR0</accession>
<gene>
    <name evidence="6" type="ORF">H8730_16010</name>
</gene>
<reference evidence="6" key="1">
    <citation type="submission" date="2020-08" db="EMBL/GenBank/DDBJ databases">
        <title>Genome public.</title>
        <authorList>
            <person name="Liu C."/>
            <person name="Sun Q."/>
        </authorList>
    </citation>
    <scope>NUCLEOTIDE SEQUENCE</scope>
    <source>
        <strain evidence="6">NSJ-32</strain>
    </source>
</reference>